<evidence type="ECO:0000313" key="2">
    <source>
        <dbReference type="Proteomes" id="UP000429232"/>
    </source>
</evidence>
<proteinExistence type="predicted"/>
<dbReference type="RefSeq" id="WP_157525841.1">
    <property type="nucleotide sequence ID" value="NZ_CP066775.1"/>
</dbReference>
<sequence>MSYDQIMAQLANLMKTGSKTNAYAPLIWLCGVVMVAGMGGMFYFSNPIIQYVFLGLIVIVVIFAIVMYVVLLAMDPKLLQSEHYRIEDKKLDIIASKGKPIEFNPVDLSVPTKEIGENKNG</sequence>
<evidence type="ECO:0000313" key="1">
    <source>
        <dbReference type="EMBL" id="QQL48297.1"/>
    </source>
</evidence>
<protein>
    <submittedName>
        <fullName evidence="1">Uncharacterized protein</fullName>
    </submittedName>
</protein>
<dbReference type="EMBL" id="CP066775">
    <property type="protein sequence ID" value="QQL48297.1"/>
    <property type="molecule type" value="Genomic_DNA"/>
</dbReference>
<keyword evidence="2" id="KW-1185">Reference proteome</keyword>
<gene>
    <name evidence="1" type="ORF">GO620_008815</name>
</gene>
<dbReference type="AlphaFoldDB" id="A0A6I4I059"/>
<name>A0A6I4I059_9SPHI</name>
<dbReference type="KEGG" id="mgik:GO620_008815"/>
<dbReference type="Proteomes" id="UP000429232">
    <property type="component" value="Chromosome"/>
</dbReference>
<organism evidence="1 2">
    <name type="scientific">Mucilaginibacter ginkgonis</name>
    <dbReference type="NCBI Taxonomy" id="2682091"/>
    <lineage>
        <taxon>Bacteria</taxon>
        <taxon>Pseudomonadati</taxon>
        <taxon>Bacteroidota</taxon>
        <taxon>Sphingobacteriia</taxon>
        <taxon>Sphingobacteriales</taxon>
        <taxon>Sphingobacteriaceae</taxon>
        <taxon>Mucilaginibacter</taxon>
    </lineage>
</organism>
<reference evidence="1 2" key="1">
    <citation type="submission" date="2020-12" db="EMBL/GenBank/DDBJ databases">
        <title>HMF7856_wgs.fasta genome submission.</title>
        <authorList>
            <person name="Kang H."/>
            <person name="Kim H."/>
            <person name="Joh K."/>
        </authorList>
    </citation>
    <scope>NUCLEOTIDE SEQUENCE [LARGE SCALE GENOMIC DNA]</scope>
    <source>
        <strain evidence="1 2">HMF7856</strain>
    </source>
</reference>
<accession>A0A6I4I059</accession>